<gene>
    <name evidence="1" type="ORF">AHEV_091</name>
</gene>
<sequence>MSDDNTIEIIDFDISEIKNMSYDILIKKSSSIDGEDEKFTILLPSEIVIKCNSHIDSKI</sequence>
<evidence type="ECO:0000313" key="1">
    <source>
        <dbReference type="EMBL" id="CCU55412.1"/>
    </source>
</evidence>
<reference evidence="1" key="1">
    <citation type="journal article" date="2013" name="J. Virol.">
        <title>New Insights into the Evolution of Entomopoxvirinae from the Complete Genome Sequences of Four Entomopoxviruses Infecting Adoxophyes honmai, Choristoneura biennis, Choristoneura rosaceana, and Mythimna separata.</title>
        <authorList>
            <person name="Theze J."/>
            <person name="Takatsuka J."/>
            <person name="Li Z."/>
            <person name="Gallais J."/>
            <person name="Doucet D."/>
            <person name="Arif B."/>
            <person name="Nakai M."/>
            <person name="Herniou E.A."/>
        </authorList>
    </citation>
    <scope>NUCLEOTIDE SEQUENCE</scope>
    <source>
        <strain evidence="1">Tokyo</strain>
    </source>
</reference>
<proteinExistence type="predicted"/>
<evidence type="ECO:0000313" key="2">
    <source>
        <dbReference type="Proteomes" id="UP000792575"/>
    </source>
</evidence>
<accession>A0A916KNY3</accession>
<dbReference type="Proteomes" id="UP000792575">
    <property type="component" value="Genome"/>
</dbReference>
<dbReference type="RefSeq" id="YP_008003914.1">
    <property type="nucleotide sequence ID" value="NC_021247.1"/>
</dbReference>
<dbReference type="EMBL" id="HF679131">
    <property type="protein sequence ID" value="CCU55412.1"/>
    <property type="molecule type" value="Genomic_DNA"/>
</dbReference>
<keyword evidence="2" id="KW-1185">Reference proteome</keyword>
<organism evidence="1 2">
    <name type="scientific">Adoxophyes honmai entomopoxvirus 'L'</name>
    <dbReference type="NCBI Taxonomy" id="1293540"/>
    <lineage>
        <taxon>Viruses</taxon>
        <taxon>Varidnaviria</taxon>
        <taxon>Bamfordvirae</taxon>
        <taxon>Nucleocytoviricota</taxon>
        <taxon>Pokkesviricetes</taxon>
        <taxon>Chitovirales</taxon>
        <taxon>Poxviridae</taxon>
        <taxon>Entomopoxvirinae</taxon>
        <taxon>Betaentomopoxvirus</taxon>
        <taxon>Betaentomopoxvirus ahonmai</taxon>
    </lineage>
</organism>
<dbReference type="GeneID" id="15614020"/>
<protein>
    <submittedName>
        <fullName evidence="1">Uncharacterized protein</fullName>
    </submittedName>
</protein>
<name>A0A916KNY3_9POXV</name>
<dbReference type="KEGG" id="vg:15614020"/>